<evidence type="ECO:0000313" key="1">
    <source>
        <dbReference type="EMBL" id="KIK72264.1"/>
    </source>
</evidence>
<accession>A0A0D0CXW8</accession>
<dbReference type="OrthoDB" id="3199698at2759"/>
<feature type="non-terminal residue" evidence="1">
    <location>
        <position position="1"/>
    </location>
</feature>
<dbReference type="EMBL" id="KN831030">
    <property type="protein sequence ID" value="KIK72264.1"/>
    <property type="molecule type" value="Genomic_DNA"/>
</dbReference>
<dbReference type="InParanoid" id="A0A0D0CXW8"/>
<dbReference type="AlphaFoldDB" id="A0A0D0CXW8"/>
<reference evidence="1 2" key="1">
    <citation type="submission" date="2014-04" db="EMBL/GenBank/DDBJ databases">
        <authorList>
            <consortium name="DOE Joint Genome Institute"/>
            <person name="Kuo A."/>
            <person name="Kohler A."/>
            <person name="Jargeat P."/>
            <person name="Nagy L.G."/>
            <person name="Floudas D."/>
            <person name="Copeland A."/>
            <person name="Barry K.W."/>
            <person name="Cichocki N."/>
            <person name="Veneault-Fourrey C."/>
            <person name="LaButti K."/>
            <person name="Lindquist E.A."/>
            <person name="Lipzen A."/>
            <person name="Lundell T."/>
            <person name="Morin E."/>
            <person name="Murat C."/>
            <person name="Sun H."/>
            <person name="Tunlid A."/>
            <person name="Henrissat B."/>
            <person name="Grigoriev I.V."/>
            <person name="Hibbett D.S."/>
            <person name="Martin F."/>
            <person name="Nordberg H.P."/>
            <person name="Cantor M.N."/>
            <person name="Hua S.X."/>
        </authorList>
    </citation>
    <scope>NUCLEOTIDE SEQUENCE [LARGE SCALE GENOMIC DNA]</scope>
    <source>
        <strain evidence="1 2">Ve08.2h10</strain>
    </source>
</reference>
<name>A0A0D0CXW8_9AGAM</name>
<proteinExistence type="predicted"/>
<organism evidence="1 2">
    <name type="scientific">Paxillus rubicundulus Ve08.2h10</name>
    <dbReference type="NCBI Taxonomy" id="930991"/>
    <lineage>
        <taxon>Eukaryota</taxon>
        <taxon>Fungi</taxon>
        <taxon>Dikarya</taxon>
        <taxon>Basidiomycota</taxon>
        <taxon>Agaricomycotina</taxon>
        <taxon>Agaricomycetes</taxon>
        <taxon>Agaricomycetidae</taxon>
        <taxon>Boletales</taxon>
        <taxon>Paxilineae</taxon>
        <taxon>Paxillaceae</taxon>
        <taxon>Paxillus</taxon>
    </lineage>
</organism>
<gene>
    <name evidence="1" type="ORF">PAXRUDRAFT_118650</name>
</gene>
<keyword evidence="2" id="KW-1185">Reference proteome</keyword>
<reference evidence="2" key="2">
    <citation type="submission" date="2015-01" db="EMBL/GenBank/DDBJ databases">
        <title>Evolutionary Origins and Diversification of the Mycorrhizal Mutualists.</title>
        <authorList>
            <consortium name="DOE Joint Genome Institute"/>
            <consortium name="Mycorrhizal Genomics Consortium"/>
            <person name="Kohler A."/>
            <person name="Kuo A."/>
            <person name="Nagy L.G."/>
            <person name="Floudas D."/>
            <person name="Copeland A."/>
            <person name="Barry K.W."/>
            <person name="Cichocki N."/>
            <person name="Veneault-Fourrey C."/>
            <person name="LaButti K."/>
            <person name="Lindquist E.A."/>
            <person name="Lipzen A."/>
            <person name="Lundell T."/>
            <person name="Morin E."/>
            <person name="Murat C."/>
            <person name="Riley R."/>
            <person name="Ohm R."/>
            <person name="Sun H."/>
            <person name="Tunlid A."/>
            <person name="Henrissat B."/>
            <person name="Grigoriev I.V."/>
            <person name="Hibbett D.S."/>
            <person name="Martin F."/>
        </authorList>
    </citation>
    <scope>NUCLEOTIDE SEQUENCE [LARGE SCALE GENOMIC DNA]</scope>
    <source>
        <strain evidence="2">Ve08.2h10</strain>
    </source>
</reference>
<feature type="non-terminal residue" evidence="1">
    <location>
        <position position="166"/>
    </location>
</feature>
<evidence type="ECO:0000313" key="2">
    <source>
        <dbReference type="Proteomes" id="UP000054538"/>
    </source>
</evidence>
<sequence length="166" mass="19239">IAIVASFSRLWCFSQGHRFKQWTGDDSKSLMKVYLLAIEGRVPQDVVHIFCAFLEFFYLVQCNIITETMLNEIQDALQHFHHYREVFKTTRAILTLSLPCQHSLKHYFYHIKCFAAPNGLCSSITENKHIRAVKEPYQCSNPFNTLGKMLLTNQCLDKLAAMQADF</sequence>
<dbReference type="HOGENOM" id="CLU_006344_6_1_1"/>
<protein>
    <submittedName>
        <fullName evidence="1">Uncharacterized protein</fullName>
    </submittedName>
</protein>
<dbReference type="Proteomes" id="UP000054538">
    <property type="component" value="Unassembled WGS sequence"/>
</dbReference>